<proteinExistence type="predicted"/>
<sequence>MMSTMKRKHDAVPHTMVQRLTPQPRLSCQNCRQKKWRCDRKHPCNNCKLRKVYCQFDSGPDPQDLPTYSARHGTASDSPAGPVISPVSVSQTEGDTAPSLYPNNDGSSGLVDRIRKLEEAVFGKGSTTHETNRPAPIDLGSRTSGFRADNHERGGGGTPFAKLSSSAVREQIVEFDDCMQDPRRIFDCLPPVEQARQLFDQFVRAIQPTLGVLHIPSVRVLMEETYRDVSEGKEPNFTVVILLLSIYAGSTLVVTSELLESLKATEKEARIAFATFTRLAMTMLDYPSRPVVPSTVALLAITTLCHVLTHADGFSEKMQALRMRAIFMARSMQIHLLDSPKGQEERKRTGYEIVEIEVQRRIWWHIVSSDWIVSLSQGPQEGSYLLHPKHMRVNLPSNVDDESLATSEPDCGLPLTTPTSMSIFILRVQFAEICRQIVDAFSSMFLGENDLPEYDIVLDLDRKLHNVLDSMPNFLRLDPEHVQQSREIITERPYLAWQRIVGHLGIYTRICRLHRPYHREASVNPRFAYSRQACLHFAQRILDLRRTMDEASSTVGMKPTNYWMVMQHVFFAAMVLASDVSMNPGSPGADRRKQDVLIACKMLEQSQRLSTSLTEAIRRNTQTLMSILQSTQKEQQQPPRANPGATSHALPTSQGGAFSTSPSQFSHGEATRRVSAAEADVQQLHFSDNAPTAGNNHMAWDATSTQPAGEESWGQLWSDLFAAAPEIDDIQWDLLLNDWDLAIDTGF</sequence>
<evidence type="ECO:0000313" key="2">
    <source>
        <dbReference type="Proteomes" id="UP000249661"/>
    </source>
</evidence>
<protein>
    <submittedName>
        <fullName evidence="1">Uncharacterized protein</fullName>
    </submittedName>
</protein>
<keyword evidence="2" id="KW-1185">Reference proteome</keyword>
<evidence type="ECO:0000313" key="1">
    <source>
        <dbReference type="EMBL" id="RAH68675.1"/>
    </source>
</evidence>
<dbReference type="Proteomes" id="UP000249661">
    <property type="component" value="Unassembled WGS sequence"/>
</dbReference>
<name>A0ACD1H544_9EURO</name>
<organism evidence="1 2">
    <name type="scientific">Aspergillus aculeatinus CBS 121060</name>
    <dbReference type="NCBI Taxonomy" id="1448322"/>
    <lineage>
        <taxon>Eukaryota</taxon>
        <taxon>Fungi</taxon>
        <taxon>Dikarya</taxon>
        <taxon>Ascomycota</taxon>
        <taxon>Pezizomycotina</taxon>
        <taxon>Eurotiomycetes</taxon>
        <taxon>Eurotiomycetidae</taxon>
        <taxon>Eurotiales</taxon>
        <taxon>Aspergillaceae</taxon>
        <taxon>Aspergillus</taxon>
        <taxon>Aspergillus subgen. Circumdati</taxon>
    </lineage>
</organism>
<accession>A0ACD1H544</accession>
<dbReference type="EMBL" id="KZ824965">
    <property type="protein sequence ID" value="RAH68675.1"/>
    <property type="molecule type" value="Genomic_DNA"/>
</dbReference>
<gene>
    <name evidence="1" type="ORF">BO66DRAFT_472600</name>
</gene>
<reference evidence="1" key="1">
    <citation type="submission" date="2018-02" db="EMBL/GenBank/DDBJ databases">
        <title>The genomes of Aspergillus section Nigri reveals drivers in fungal speciation.</title>
        <authorList>
            <consortium name="DOE Joint Genome Institute"/>
            <person name="Vesth T.C."/>
            <person name="Nybo J."/>
            <person name="Theobald S."/>
            <person name="Brandl J."/>
            <person name="Frisvad J.C."/>
            <person name="Nielsen K.F."/>
            <person name="Lyhne E.K."/>
            <person name="Kogle M.E."/>
            <person name="Kuo A."/>
            <person name="Riley R."/>
            <person name="Clum A."/>
            <person name="Nolan M."/>
            <person name="Lipzen A."/>
            <person name="Salamov A."/>
            <person name="Henrissat B."/>
            <person name="Wiebenga A."/>
            <person name="De vries R.P."/>
            <person name="Grigoriev I.V."/>
            <person name="Mortensen U.H."/>
            <person name="Andersen M.R."/>
            <person name="Baker S.E."/>
        </authorList>
    </citation>
    <scope>NUCLEOTIDE SEQUENCE</scope>
    <source>
        <strain evidence="1">CBS 121060</strain>
    </source>
</reference>